<feature type="transmembrane region" description="Helical" evidence="3">
    <location>
        <begin position="379"/>
        <end position="402"/>
    </location>
</feature>
<evidence type="ECO:0000256" key="2">
    <source>
        <dbReference type="RuleBase" id="RU000320"/>
    </source>
</evidence>
<feature type="transmembrane region" description="Helical" evidence="3">
    <location>
        <begin position="37"/>
        <end position="60"/>
    </location>
</feature>
<evidence type="ECO:0000256" key="3">
    <source>
        <dbReference type="SAM" id="Phobius"/>
    </source>
</evidence>
<evidence type="ECO:0000259" key="4">
    <source>
        <dbReference type="Pfam" id="PF00361"/>
    </source>
</evidence>
<feature type="transmembrane region" description="Helical" evidence="3">
    <location>
        <begin position="208"/>
        <end position="227"/>
    </location>
</feature>
<protein>
    <submittedName>
        <fullName evidence="5">Cation:proton antiporter</fullName>
    </submittedName>
</protein>
<feature type="transmembrane region" description="Helical" evidence="3">
    <location>
        <begin position="281"/>
        <end position="299"/>
    </location>
</feature>
<dbReference type="AlphaFoldDB" id="A0A8J3A721"/>
<feature type="transmembrane region" description="Helical" evidence="3">
    <location>
        <begin position="308"/>
        <end position="326"/>
    </location>
</feature>
<dbReference type="InterPro" id="IPR001750">
    <property type="entry name" value="ND/Mrp_TM"/>
</dbReference>
<dbReference type="RefSeq" id="WP_130649434.1">
    <property type="nucleotide sequence ID" value="NZ_BMHA01000004.1"/>
</dbReference>
<reference evidence="5" key="1">
    <citation type="journal article" date="2014" name="Int. J. Syst. Evol. Microbiol.">
        <title>Complete genome sequence of Corynebacterium casei LMG S-19264T (=DSM 44701T), isolated from a smear-ripened cheese.</title>
        <authorList>
            <consortium name="US DOE Joint Genome Institute (JGI-PGF)"/>
            <person name="Walter F."/>
            <person name="Albersmeier A."/>
            <person name="Kalinowski J."/>
            <person name="Ruckert C."/>
        </authorList>
    </citation>
    <scope>NUCLEOTIDE SEQUENCE</scope>
    <source>
        <strain evidence="5">CGMCC 1.14988</strain>
    </source>
</reference>
<reference evidence="5" key="2">
    <citation type="submission" date="2020-09" db="EMBL/GenBank/DDBJ databases">
        <authorList>
            <person name="Sun Q."/>
            <person name="Zhou Y."/>
        </authorList>
    </citation>
    <scope>NUCLEOTIDE SEQUENCE</scope>
    <source>
        <strain evidence="5">CGMCC 1.14988</strain>
    </source>
</reference>
<dbReference type="GO" id="GO:0016020">
    <property type="term" value="C:membrane"/>
    <property type="evidence" value="ECO:0007669"/>
    <property type="project" value="UniProtKB-SubCell"/>
</dbReference>
<feature type="transmembrane region" description="Helical" evidence="3">
    <location>
        <begin position="338"/>
        <end position="359"/>
    </location>
</feature>
<evidence type="ECO:0000256" key="1">
    <source>
        <dbReference type="ARBA" id="ARBA00004127"/>
    </source>
</evidence>
<evidence type="ECO:0000313" key="6">
    <source>
        <dbReference type="Proteomes" id="UP000650511"/>
    </source>
</evidence>
<accession>A0A8J3A721</accession>
<feature type="transmembrane region" description="Helical" evidence="3">
    <location>
        <begin position="80"/>
        <end position="103"/>
    </location>
</feature>
<dbReference type="OrthoDB" id="9811798at2"/>
<proteinExistence type="predicted"/>
<dbReference type="Proteomes" id="UP000650511">
    <property type="component" value="Unassembled WGS sequence"/>
</dbReference>
<feature type="transmembrane region" description="Helical" evidence="3">
    <location>
        <begin position="6"/>
        <end position="25"/>
    </location>
</feature>
<feature type="transmembrane region" description="Helical" evidence="3">
    <location>
        <begin position="456"/>
        <end position="474"/>
    </location>
</feature>
<feature type="domain" description="NADH:quinone oxidoreductase/Mrp antiporter transmembrane" evidence="4">
    <location>
        <begin position="132"/>
        <end position="423"/>
    </location>
</feature>
<dbReference type="GO" id="GO:0012505">
    <property type="term" value="C:endomembrane system"/>
    <property type="evidence" value="ECO:0007669"/>
    <property type="project" value="UniProtKB-SubCell"/>
</dbReference>
<keyword evidence="3" id="KW-0472">Membrane</keyword>
<feature type="transmembrane region" description="Helical" evidence="3">
    <location>
        <begin position="167"/>
        <end position="188"/>
    </location>
</feature>
<gene>
    <name evidence="5" type="ORF">GCM10011354_13140</name>
</gene>
<name>A0A8J3A721_9ACTN</name>
<keyword evidence="3" id="KW-1133">Transmembrane helix</keyword>
<dbReference type="Pfam" id="PF00361">
    <property type="entry name" value="Proton_antipo_M"/>
    <property type="match status" value="1"/>
</dbReference>
<feature type="transmembrane region" description="Helical" evidence="3">
    <location>
        <begin position="247"/>
        <end position="269"/>
    </location>
</feature>
<feature type="transmembrane region" description="Helical" evidence="3">
    <location>
        <begin position="138"/>
        <end position="155"/>
    </location>
</feature>
<feature type="transmembrane region" description="Helical" evidence="3">
    <location>
        <begin position="414"/>
        <end position="435"/>
    </location>
</feature>
<sequence>MSPQASLLPLAAVGVPVLTAVAILVTRRLPAVRDALLVVGAVATLAVVAPLVPAVLAGEVPTTSLGQLVPGVELSLRADGMGLLFALLAAFLWVLAGSYAIGYMRGDAARNQTRFYAFYALCLSTAFGVAFAGDLFTFFIFYELLTIATYPLVTHKGDDKAIAAGRLYLGILLSGGVLVLAAILLTWANVGELAFTPGGLVGDTMGDGLTILVFALFAAGFATKSGMMPVHRWLPAAMVAPTPVSALLHAVAVVKAGVFAFGRVVGFVIGPDVLLGLGVQGWLSVVAGVTIAVASVVALRQDHLKRRLAYSTIAHLSFIVLGFSLLSPTAFEGGLLHIVNHGLLKITLFFCAGAIHIAAHKDHVSELDGIGRRMPFTMLAFGLASYGLAALPPMGGFVSKWYLTLGALDADQQVYAALIAGSGLFTAGYLFPVVYRAFFKPLSDEARAHPHGEASPLMVVPLCVTAVTGLLLGLGDLGGVYSIAADVAAAVTGGAP</sequence>
<keyword evidence="2 3" id="KW-0812">Transmembrane</keyword>
<organism evidence="5 6">
    <name type="scientific">Egicoccus halophilus</name>
    <dbReference type="NCBI Taxonomy" id="1670830"/>
    <lineage>
        <taxon>Bacteria</taxon>
        <taxon>Bacillati</taxon>
        <taxon>Actinomycetota</taxon>
        <taxon>Nitriliruptoria</taxon>
        <taxon>Egicoccales</taxon>
        <taxon>Egicoccaceae</taxon>
        <taxon>Egicoccus</taxon>
    </lineage>
</organism>
<dbReference type="InterPro" id="IPR050616">
    <property type="entry name" value="CPA3_Na-H_Antiporter_A"/>
</dbReference>
<dbReference type="PANTHER" id="PTHR43373:SF1">
    <property type="entry name" value="NA(+)_H(+) ANTIPORTER SUBUNIT A"/>
    <property type="match status" value="1"/>
</dbReference>
<dbReference type="EMBL" id="BMHA01000004">
    <property type="protein sequence ID" value="GGI05246.1"/>
    <property type="molecule type" value="Genomic_DNA"/>
</dbReference>
<dbReference type="PRINTS" id="PR01434">
    <property type="entry name" value="NADHDHGNASE5"/>
</dbReference>
<keyword evidence="6" id="KW-1185">Reference proteome</keyword>
<evidence type="ECO:0000313" key="5">
    <source>
        <dbReference type="EMBL" id="GGI05246.1"/>
    </source>
</evidence>
<feature type="transmembrane region" description="Helical" evidence="3">
    <location>
        <begin position="115"/>
        <end position="132"/>
    </location>
</feature>
<comment type="caution">
    <text evidence="5">The sequence shown here is derived from an EMBL/GenBank/DDBJ whole genome shotgun (WGS) entry which is preliminary data.</text>
</comment>
<dbReference type="PANTHER" id="PTHR43373">
    <property type="entry name" value="NA(+)/H(+) ANTIPORTER SUBUNIT"/>
    <property type="match status" value="1"/>
</dbReference>
<comment type="subcellular location">
    <subcellularLocation>
        <location evidence="1">Endomembrane system</location>
        <topology evidence="1">Multi-pass membrane protein</topology>
    </subcellularLocation>
    <subcellularLocation>
        <location evidence="2">Membrane</location>
        <topology evidence="2">Multi-pass membrane protein</topology>
    </subcellularLocation>
</comment>